<dbReference type="EMBL" id="JAVHNR010000006">
    <property type="protein sequence ID" value="KAK6339892.1"/>
    <property type="molecule type" value="Genomic_DNA"/>
</dbReference>
<keyword evidence="2" id="KW-1185">Reference proteome</keyword>
<evidence type="ECO:0000313" key="2">
    <source>
        <dbReference type="Proteomes" id="UP001313282"/>
    </source>
</evidence>
<dbReference type="Proteomes" id="UP001313282">
    <property type="component" value="Unassembled WGS sequence"/>
</dbReference>
<proteinExistence type="predicted"/>
<sequence>MAVSMESSICSDILSLSGSMPLPKSEYLKKSDVFLLPPPAPPFQPIFIYQDPPRLDSGGEVADGTPAQKAASVLADTMRKVLTKIRSMTFDNVERAAVDINKRRATLRFEEGLQARGDATDLQRISFGVQIPREEFPVEHFDILDEILDDKMTTSLVVEGGDEDKGLQEDYINVSIDIRKNSEGVEFNCIITEDLDRD</sequence>
<name>A0AAN8RCH1_9PEZI</name>
<protein>
    <submittedName>
        <fullName evidence="1">Uncharacterized protein</fullName>
    </submittedName>
</protein>
<gene>
    <name evidence="1" type="ORF">TWF718_009280</name>
</gene>
<reference evidence="1 2" key="1">
    <citation type="submission" date="2019-10" db="EMBL/GenBank/DDBJ databases">
        <authorList>
            <person name="Palmer J.M."/>
        </authorList>
    </citation>
    <scope>NUCLEOTIDE SEQUENCE [LARGE SCALE GENOMIC DNA]</scope>
    <source>
        <strain evidence="1 2">TWF718</strain>
    </source>
</reference>
<dbReference type="AlphaFoldDB" id="A0AAN8RCH1"/>
<organism evidence="1 2">
    <name type="scientific">Orbilia javanica</name>
    <dbReference type="NCBI Taxonomy" id="47235"/>
    <lineage>
        <taxon>Eukaryota</taxon>
        <taxon>Fungi</taxon>
        <taxon>Dikarya</taxon>
        <taxon>Ascomycota</taxon>
        <taxon>Pezizomycotina</taxon>
        <taxon>Orbiliomycetes</taxon>
        <taxon>Orbiliales</taxon>
        <taxon>Orbiliaceae</taxon>
        <taxon>Orbilia</taxon>
    </lineage>
</organism>
<comment type="caution">
    <text evidence="1">The sequence shown here is derived from an EMBL/GenBank/DDBJ whole genome shotgun (WGS) entry which is preliminary data.</text>
</comment>
<evidence type="ECO:0000313" key="1">
    <source>
        <dbReference type="EMBL" id="KAK6339892.1"/>
    </source>
</evidence>
<accession>A0AAN8RCH1</accession>